<dbReference type="InterPro" id="IPR046672">
    <property type="entry name" value="DUF6542"/>
</dbReference>
<feature type="transmembrane region" description="Helical" evidence="1">
    <location>
        <begin position="12"/>
        <end position="31"/>
    </location>
</feature>
<dbReference type="Pfam" id="PF20177">
    <property type="entry name" value="DUF6542"/>
    <property type="match status" value="1"/>
</dbReference>
<dbReference type="EMBL" id="JACIBV010000001">
    <property type="protein sequence ID" value="MBB3730563.1"/>
    <property type="molecule type" value="Genomic_DNA"/>
</dbReference>
<dbReference type="GeneID" id="95392700"/>
<name>A0A7W5YA82_9ACTN</name>
<keyword evidence="1" id="KW-0472">Membrane</keyword>
<evidence type="ECO:0000256" key="1">
    <source>
        <dbReference type="SAM" id="Phobius"/>
    </source>
</evidence>
<dbReference type="PROSITE" id="PS51318">
    <property type="entry name" value="TAT"/>
    <property type="match status" value="1"/>
</dbReference>
<gene>
    <name evidence="3" type="ORF">FHR33_006423</name>
</gene>
<dbReference type="AlphaFoldDB" id="A0A7W5YA82"/>
<sequence>MSDKGRRSAVRLTARGAIALVLIGTLAGYVLAALLDMPILVGLAFIGSCLVGVTLVNPRELLSLVVTPPMIFFVATLIVELGRALGNASLAQALALGLFTSLSAGAPWLFAGSALVLAVAWKRGLPANVRELREELRAGADVPRPRASKEKAFAPEPEGYFEPKVYGTPRVTDE</sequence>
<organism evidence="3 4">
    <name type="scientific">Nonomuraea dietziae</name>
    <dbReference type="NCBI Taxonomy" id="65515"/>
    <lineage>
        <taxon>Bacteria</taxon>
        <taxon>Bacillati</taxon>
        <taxon>Actinomycetota</taxon>
        <taxon>Actinomycetes</taxon>
        <taxon>Streptosporangiales</taxon>
        <taxon>Streptosporangiaceae</taxon>
        <taxon>Nonomuraea</taxon>
    </lineage>
</organism>
<proteinExistence type="predicted"/>
<comment type="caution">
    <text evidence="3">The sequence shown here is derived from an EMBL/GenBank/DDBJ whole genome shotgun (WGS) entry which is preliminary data.</text>
</comment>
<feature type="transmembrane region" description="Helical" evidence="1">
    <location>
        <begin position="61"/>
        <end position="81"/>
    </location>
</feature>
<feature type="transmembrane region" description="Helical" evidence="1">
    <location>
        <begin position="93"/>
        <end position="121"/>
    </location>
</feature>
<dbReference type="RefSeq" id="WP_183655430.1">
    <property type="nucleotide sequence ID" value="NZ_BAAAXX010000063.1"/>
</dbReference>
<keyword evidence="1" id="KW-0812">Transmembrane</keyword>
<accession>A0A7W5YA82</accession>
<keyword evidence="4" id="KW-1185">Reference proteome</keyword>
<protein>
    <recommendedName>
        <fullName evidence="2">DUF6542 domain-containing protein</fullName>
    </recommendedName>
</protein>
<evidence type="ECO:0000313" key="3">
    <source>
        <dbReference type="EMBL" id="MBB3730563.1"/>
    </source>
</evidence>
<evidence type="ECO:0000313" key="4">
    <source>
        <dbReference type="Proteomes" id="UP000579945"/>
    </source>
</evidence>
<evidence type="ECO:0000259" key="2">
    <source>
        <dbReference type="Pfam" id="PF20177"/>
    </source>
</evidence>
<dbReference type="InterPro" id="IPR006311">
    <property type="entry name" value="TAT_signal"/>
</dbReference>
<keyword evidence="1" id="KW-1133">Transmembrane helix</keyword>
<reference evidence="3 4" key="1">
    <citation type="submission" date="2020-08" db="EMBL/GenBank/DDBJ databases">
        <title>Sequencing the genomes of 1000 actinobacteria strains.</title>
        <authorList>
            <person name="Klenk H.-P."/>
        </authorList>
    </citation>
    <scope>NUCLEOTIDE SEQUENCE [LARGE SCALE GENOMIC DNA]</scope>
    <source>
        <strain evidence="3 4">DSM 44320</strain>
    </source>
</reference>
<feature type="domain" description="DUF6542" evidence="2">
    <location>
        <begin position="11"/>
        <end position="126"/>
    </location>
</feature>
<feature type="transmembrane region" description="Helical" evidence="1">
    <location>
        <begin position="37"/>
        <end position="56"/>
    </location>
</feature>
<dbReference type="Proteomes" id="UP000579945">
    <property type="component" value="Unassembled WGS sequence"/>
</dbReference>